<dbReference type="PIRSF" id="PIRSF021292">
    <property type="entry name" value="Competence_ComGD"/>
    <property type="match status" value="1"/>
</dbReference>
<dbReference type="InterPro" id="IPR045584">
    <property type="entry name" value="Pilin-like"/>
</dbReference>
<organism evidence="1 2">
    <name type="scientific">Niallia circulans</name>
    <name type="common">Bacillus circulans</name>
    <dbReference type="NCBI Taxonomy" id="1397"/>
    <lineage>
        <taxon>Bacteria</taxon>
        <taxon>Bacillati</taxon>
        <taxon>Bacillota</taxon>
        <taxon>Bacilli</taxon>
        <taxon>Bacillales</taxon>
        <taxon>Bacillaceae</taxon>
        <taxon>Niallia</taxon>
    </lineage>
</organism>
<dbReference type="SUPFAM" id="SSF54523">
    <property type="entry name" value="Pili subunits"/>
    <property type="match status" value="1"/>
</dbReference>
<comment type="caution">
    <text evidence="1">The sequence shown here is derived from an EMBL/GenBank/DDBJ whole genome shotgun (WGS) entry which is preliminary data.</text>
</comment>
<name>A0A0J1IMS6_NIACI</name>
<evidence type="ECO:0000313" key="2">
    <source>
        <dbReference type="Proteomes" id="UP000036045"/>
    </source>
</evidence>
<dbReference type="InterPro" id="IPR016785">
    <property type="entry name" value="ComGD"/>
</dbReference>
<dbReference type="Proteomes" id="UP000036045">
    <property type="component" value="Unassembled WGS sequence"/>
</dbReference>
<proteinExistence type="predicted"/>
<accession>A0A0J1IMS6</accession>
<dbReference type="GO" id="GO:0030420">
    <property type="term" value="P:establishment of competence for transformation"/>
    <property type="evidence" value="ECO:0007669"/>
    <property type="project" value="InterPro"/>
</dbReference>
<sequence>MEMLVAMSLLVVLSSLSIFLVTSQQTSLKETHFLAQLEGDLYYAQAFALENQIPIQVRIYPTLHYYYMRADADTGNIVERYYADDVIFSTNATLSFNINSNGNFSKFGTYEFRIGKQPYKLTVLIGKGRFYATKL</sequence>
<evidence type="ECO:0000313" key="1">
    <source>
        <dbReference type="EMBL" id="KLV27208.1"/>
    </source>
</evidence>
<dbReference type="NCBIfam" id="NF040982">
    <property type="entry name" value="ComGD"/>
    <property type="match status" value="1"/>
</dbReference>
<dbReference type="PATRIC" id="fig|1397.4.peg.4013"/>
<dbReference type="AlphaFoldDB" id="A0A0J1IMS6"/>
<dbReference type="EMBL" id="LDPH01000004">
    <property type="protein sequence ID" value="KLV27208.1"/>
    <property type="molecule type" value="Genomic_DNA"/>
</dbReference>
<gene>
    <name evidence="1" type="ORF">ABW02_06700</name>
</gene>
<keyword evidence="2" id="KW-1185">Reference proteome</keyword>
<reference evidence="1 2" key="1">
    <citation type="submission" date="2015-05" db="EMBL/GenBank/DDBJ databases">
        <title>Whole genome sequence and identification of bacterial endophytes from Costus igneus.</title>
        <authorList>
            <person name="Lee Y.P."/>
            <person name="Gan H.M."/>
            <person name="Eng W."/>
            <person name="Wheatley M.S."/>
            <person name="Caraballo A."/>
            <person name="Polter S."/>
            <person name="Savka M.A."/>
            <person name="Hudson A.O."/>
        </authorList>
    </citation>
    <scope>NUCLEOTIDE SEQUENCE [LARGE SCALE GENOMIC DNA]</scope>
    <source>
        <strain evidence="1 2">RIT379</strain>
    </source>
</reference>
<protein>
    <submittedName>
        <fullName evidence="1">Uncharacterized protein</fullName>
    </submittedName>
</protein>